<sequence length="89" mass="10396">MYNMVAPPLPLIASSRFLQLFQQREKYNTIMILLFMYQFSREGDDRTFIQKIFNWVCIGKITLTGKMKGKNKSGIQIKIKTGEDSIIMK</sequence>
<protein>
    <submittedName>
        <fullName evidence="1">Putative ovule protein</fullName>
    </submittedName>
</protein>
<accession>A0A0V0HLB8</accession>
<proteinExistence type="predicted"/>
<organism evidence="1">
    <name type="scientific">Solanum chacoense</name>
    <name type="common">Chaco potato</name>
    <dbReference type="NCBI Taxonomy" id="4108"/>
    <lineage>
        <taxon>Eukaryota</taxon>
        <taxon>Viridiplantae</taxon>
        <taxon>Streptophyta</taxon>
        <taxon>Embryophyta</taxon>
        <taxon>Tracheophyta</taxon>
        <taxon>Spermatophyta</taxon>
        <taxon>Magnoliopsida</taxon>
        <taxon>eudicotyledons</taxon>
        <taxon>Gunneridae</taxon>
        <taxon>Pentapetalae</taxon>
        <taxon>asterids</taxon>
        <taxon>lamiids</taxon>
        <taxon>Solanales</taxon>
        <taxon>Solanaceae</taxon>
        <taxon>Solanoideae</taxon>
        <taxon>Solaneae</taxon>
        <taxon>Solanum</taxon>
    </lineage>
</organism>
<reference evidence="1" key="1">
    <citation type="submission" date="2015-12" db="EMBL/GenBank/DDBJ databases">
        <title>Gene expression during late stages of embryo sac development: a critical building block for successful pollen-pistil interactions.</title>
        <authorList>
            <person name="Liu Y."/>
            <person name="Joly V."/>
            <person name="Sabar M."/>
            <person name="Matton D.P."/>
        </authorList>
    </citation>
    <scope>NUCLEOTIDE SEQUENCE</scope>
</reference>
<dbReference type="EMBL" id="GEDG01017943">
    <property type="protein sequence ID" value="JAP21221.1"/>
    <property type="molecule type" value="Transcribed_RNA"/>
</dbReference>
<name>A0A0V0HLB8_SOLCH</name>
<evidence type="ECO:0000313" key="1">
    <source>
        <dbReference type="EMBL" id="JAP21221.1"/>
    </source>
</evidence>
<dbReference type="AlphaFoldDB" id="A0A0V0HLB8"/>